<dbReference type="GO" id="GO:0032506">
    <property type="term" value="P:cytokinetic process"/>
    <property type="evidence" value="ECO:0007669"/>
    <property type="project" value="UniProtKB-ARBA"/>
</dbReference>
<dbReference type="SUPFAM" id="SSF52540">
    <property type="entry name" value="P-loop containing nucleoside triphosphate hydrolases"/>
    <property type="match status" value="1"/>
</dbReference>
<proteinExistence type="inferred from homology"/>
<dbReference type="Proteomes" id="UP000266188">
    <property type="component" value="Unassembled WGS sequence"/>
</dbReference>
<dbReference type="Pfam" id="PF00071">
    <property type="entry name" value="Ras"/>
    <property type="match status" value="1"/>
</dbReference>
<feature type="region of interest" description="Disordered" evidence="9">
    <location>
        <begin position="1"/>
        <end position="59"/>
    </location>
</feature>
<evidence type="ECO:0000256" key="1">
    <source>
        <dbReference type="ARBA" id="ARBA00004370"/>
    </source>
</evidence>
<feature type="compositionally biased region" description="Gly residues" evidence="9">
    <location>
        <begin position="265"/>
        <end position="274"/>
    </location>
</feature>
<dbReference type="SMART" id="SM00175">
    <property type="entry name" value="RAB"/>
    <property type="match status" value="1"/>
</dbReference>
<comment type="subcellular location">
    <subcellularLocation>
        <location evidence="1">Membrane</location>
    </subcellularLocation>
</comment>
<dbReference type="NCBIfam" id="TIGR00231">
    <property type="entry name" value="small_GTP"/>
    <property type="match status" value="1"/>
</dbReference>
<dbReference type="InterPro" id="IPR027417">
    <property type="entry name" value="P-loop_NTPase"/>
</dbReference>
<dbReference type="InterPro" id="IPR003578">
    <property type="entry name" value="Small_GTPase_Rho"/>
</dbReference>
<dbReference type="PRINTS" id="PR00449">
    <property type="entry name" value="RASTRNSFRMNG"/>
</dbReference>
<evidence type="ECO:0000256" key="9">
    <source>
        <dbReference type="SAM" id="MobiDB-lite"/>
    </source>
</evidence>
<dbReference type="SMART" id="SM00173">
    <property type="entry name" value="RAS"/>
    <property type="match status" value="1"/>
</dbReference>
<feature type="region of interest" description="Disordered" evidence="9">
    <location>
        <begin position="254"/>
        <end position="280"/>
    </location>
</feature>
<dbReference type="CDD" id="cd04132">
    <property type="entry name" value="Rho4_like"/>
    <property type="match status" value="1"/>
</dbReference>
<evidence type="ECO:0000313" key="10">
    <source>
        <dbReference type="EMBL" id="RJE22012.1"/>
    </source>
</evidence>
<evidence type="ECO:0000256" key="5">
    <source>
        <dbReference type="ARBA" id="ARBA00023134"/>
    </source>
</evidence>
<sequence length="285" mass="31541">MSAHMYDDRPYTASRRQSLVTPPPSMSPRHSRVRSQSVRVSNGTVSTNTSFSSGRMSEATNITQPPAYSKKFVVVGDGGCGKTCLLISYSQGYFPEKYVPTVFENYITQTTHRPSGKTVELALWDTAGQEEYDRLRPLSYPETDLLFVCFAIDCPASLENVMDKWYPEVLHFCPTTPIILVGLKSDLRSKRTCIELLKTQGLTPVTQEQGEAIARRMNASYVECSSKEMRGVDEVFARAVHTVVAVEEQSWNNSRQSYSANGKPSTGGVGGGGGKKIKKRTCKIL</sequence>
<dbReference type="STRING" id="2070753.A0A3A2ZFY0"/>
<dbReference type="SMART" id="SM00174">
    <property type="entry name" value="RHO"/>
    <property type="match status" value="1"/>
</dbReference>
<feature type="compositionally biased region" description="Basic and acidic residues" evidence="9">
    <location>
        <begin position="1"/>
        <end position="10"/>
    </location>
</feature>
<gene>
    <name evidence="10" type="ORF">PHISCL_05637</name>
</gene>
<dbReference type="PROSITE" id="PS51420">
    <property type="entry name" value="RHO"/>
    <property type="match status" value="1"/>
</dbReference>
<keyword evidence="4" id="KW-0547">Nucleotide-binding</keyword>
<evidence type="ECO:0000256" key="3">
    <source>
        <dbReference type="ARBA" id="ARBA00022481"/>
    </source>
</evidence>
<dbReference type="PROSITE" id="PS51419">
    <property type="entry name" value="RAB"/>
    <property type="match status" value="1"/>
</dbReference>
<keyword evidence="3" id="KW-0488">Methylation</keyword>
<evidence type="ECO:0000256" key="7">
    <source>
        <dbReference type="ARBA" id="ARBA00023288"/>
    </source>
</evidence>
<keyword evidence="6" id="KW-0472">Membrane</keyword>
<dbReference type="EMBL" id="MVGC01000191">
    <property type="protein sequence ID" value="RJE22012.1"/>
    <property type="molecule type" value="Genomic_DNA"/>
</dbReference>
<name>A0A3A2ZFY0_9EURO</name>
<dbReference type="FunFam" id="3.40.50.300:FF:000678">
    <property type="entry name" value="Rho GTPase Rho4"/>
    <property type="match status" value="1"/>
</dbReference>
<dbReference type="AlphaFoldDB" id="A0A3A2ZFY0"/>
<dbReference type="GO" id="GO:0016020">
    <property type="term" value="C:membrane"/>
    <property type="evidence" value="ECO:0007669"/>
    <property type="project" value="UniProtKB-SubCell"/>
</dbReference>
<dbReference type="PROSITE" id="PS51421">
    <property type="entry name" value="RAS"/>
    <property type="match status" value="1"/>
</dbReference>
<evidence type="ECO:0000256" key="6">
    <source>
        <dbReference type="ARBA" id="ARBA00023136"/>
    </source>
</evidence>
<dbReference type="OrthoDB" id="8830751at2759"/>
<dbReference type="InterPro" id="IPR001806">
    <property type="entry name" value="Small_GTPase"/>
</dbReference>
<dbReference type="PANTHER" id="PTHR24072">
    <property type="entry name" value="RHO FAMILY GTPASE"/>
    <property type="match status" value="1"/>
</dbReference>
<evidence type="ECO:0000256" key="4">
    <source>
        <dbReference type="ARBA" id="ARBA00022741"/>
    </source>
</evidence>
<comment type="similarity">
    <text evidence="2">Belongs to the small GTPase superfamily. Rho family.</text>
</comment>
<feature type="compositionally biased region" description="Polar residues" evidence="9">
    <location>
        <begin position="42"/>
        <end position="59"/>
    </location>
</feature>
<keyword evidence="8" id="KW-0636">Prenylation</keyword>
<reference evidence="11" key="1">
    <citation type="submission" date="2017-02" db="EMBL/GenBank/DDBJ databases">
        <authorList>
            <person name="Tafer H."/>
            <person name="Lopandic K."/>
        </authorList>
    </citation>
    <scope>NUCLEOTIDE SEQUENCE [LARGE SCALE GENOMIC DNA]</scope>
    <source>
        <strain evidence="11">CBS 366.77</strain>
    </source>
</reference>
<dbReference type="GO" id="GO:0007264">
    <property type="term" value="P:small GTPase-mediated signal transduction"/>
    <property type="evidence" value="ECO:0007669"/>
    <property type="project" value="InterPro"/>
</dbReference>
<dbReference type="GO" id="GO:0005525">
    <property type="term" value="F:GTP binding"/>
    <property type="evidence" value="ECO:0007669"/>
    <property type="project" value="UniProtKB-KW"/>
</dbReference>
<organism evidence="10 11">
    <name type="scientific">Aspergillus sclerotialis</name>
    <dbReference type="NCBI Taxonomy" id="2070753"/>
    <lineage>
        <taxon>Eukaryota</taxon>
        <taxon>Fungi</taxon>
        <taxon>Dikarya</taxon>
        <taxon>Ascomycota</taxon>
        <taxon>Pezizomycotina</taxon>
        <taxon>Eurotiomycetes</taxon>
        <taxon>Eurotiomycetidae</taxon>
        <taxon>Eurotiales</taxon>
        <taxon>Aspergillaceae</taxon>
        <taxon>Aspergillus</taxon>
        <taxon>Aspergillus subgen. Polypaecilum</taxon>
    </lineage>
</organism>
<evidence type="ECO:0000256" key="8">
    <source>
        <dbReference type="ARBA" id="ARBA00023289"/>
    </source>
</evidence>
<evidence type="ECO:0000313" key="11">
    <source>
        <dbReference type="Proteomes" id="UP000266188"/>
    </source>
</evidence>
<keyword evidence="5" id="KW-0342">GTP-binding</keyword>
<evidence type="ECO:0000256" key="2">
    <source>
        <dbReference type="ARBA" id="ARBA00010142"/>
    </source>
</evidence>
<dbReference type="Gene3D" id="3.40.50.300">
    <property type="entry name" value="P-loop containing nucleotide triphosphate hydrolases"/>
    <property type="match status" value="1"/>
</dbReference>
<keyword evidence="7" id="KW-0449">Lipoprotein</keyword>
<accession>A0A3A2ZFY0</accession>
<keyword evidence="11" id="KW-1185">Reference proteome</keyword>
<dbReference type="GO" id="GO:0003924">
    <property type="term" value="F:GTPase activity"/>
    <property type="evidence" value="ECO:0007669"/>
    <property type="project" value="InterPro"/>
</dbReference>
<comment type="caution">
    <text evidence="10">The sequence shown here is derived from an EMBL/GenBank/DDBJ whole genome shotgun (WGS) entry which is preliminary data.</text>
</comment>
<protein>
    <submittedName>
        <fullName evidence="10">GTP-binding protein</fullName>
    </submittedName>
</protein>
<dbReference type="InterPro" id="IPR005225">
    <property type="entry name" value="Small_GTP-bd"/>
</dbReference>